<dbReference type="NCBIfam" id="TIGR00026">
    <property type="entry name" value="hi_GC_TIGR00026"/>
    <property type="match status" value="1"/>
</dbReference>
<dbReference type="Proteomes" id="UP001275440">
    <property type="component" value="Unassembled WGS sequence"/>
</dbReference>
<proteinExistence type="predicted"/>
<reference evidence="1 2" key="1">
    <citation type="submission" date="2019-10" db="EMBL/GenBank/DDBJ databases">
        <title>Draft Genome Assembly of Rhodococcus zopfii DSM44189.</title>
        <authorList>
            <person name="Sutton J.M."/>
            <person name="Akob D.M."/>
            <person name="Bushman T.J."/>
        </authorList>
    </citation>
    <scope>NUCLEOTIDE SEQUENCE [LARGE SCALE GENOMIC DNA]</scope>
    <source>
        <strain evidence="1 2">DSM 44189</strain>
    </source>
</reference>
<dbReference type="EMBL" id="WBMO01000001">
    <property type="protein sequence ID" value="MDV2475457.1"/>
    <property type="molecule type" value="Genomic_DNA"/>
</dbReference>
<protein>
    <submittedName>
        <fullName evidence="1">Nitroreductase family deazaflavin-dependent oxidoreductase</fullName>
    </submittedName>
</protein>
<evidence type="ECO:0000313" key="1">
    <source>
        <dbReference type="EMBL" id="MDV2475457.1"/>
    </source>
</evidence>
<organism evidence="1 2">
    <name type="scientific">Rhodococcus zopfii</name>
    <dbReference type="NCBI Taxonomy" id="43772"/>
    <lineage>
        <taxon>Bacteria</taxon>
        <taxon>Bacillati</taxon>
        <taxon>Actinomycetota</taxon>
        <taxon>Actinomycetes</taxon>
        <taxon>Mycobacteriales</taxon>
        <taxon>Nocardiaceae</taxon>
        <taxon>Rhodococcus</taxon>
    </lineage>
</organism>
<dbReference type="InterPro" id="IPR012349">
    <property type="entry name" value="Split_barrel_FMN-bd"/>
</dbReference>
<dbReference type="InterPro" id="IPR004378">
    <property type="entry name" value="F420H2_quin_Rdtase"/>
</dbReference>
<comment type="caution">
    <text evidence="1">The sequence shown here is derived from an EMBL/GenBank/DDBJ whole genome shotgun (WGS) entry which is preliminary data.</text>
</comment>
<dbReference type="Pfam" id="PF04075">
    <property type="entry name" value="F420H2_quin_red"/>
    <property type="match status" value="1"/>
</dbReference>
<dbReference type="Gene3D" id="2.30.110.10">
    <property type="entry name" value="Electron Transport, Fmn-binding Protein, Chain A"/>
    <property type="match status" value="1"/>
</dbReference>
<sequence>MNADTPPERPVRRYRRGRAHRLENAVMSALVRLGVVSHSYLLTTRGRRTGRSRSNPVTVVEHDGHRWLVAPYGPVSWVRNARAAGDVSLTRRFTTRHYTVEEVSARDAGPVLARYVAVASATRSYFRADPGGPAAEFEEEAGLHPVFRLTEDPGRAR</sequence>
<name>A0ABU3WN84_9NOCA</name>
<gene>
    <name evidence="1" type="ORF">F8M49_08680</name>
</gene>
<evidence type="ECO:0000313" key="2">
    <source>
        <dbReference type="Proteomes" id="UP001275440"/>
    </source>
</evidence>
<keyword evidence="2" id="KW-1185">Reference proteome</keyword>
<accession>A0ABU3WN84</accession>